<reference evidence="1 2" key="1">
    <citation type="submission" date="2017-06" db="EMBL/GenBank/DDBJ databases">
        <authorList>
            <person name="Russell D.A."/>
            <person name="Jacobs-Sera D."/>
            <person name="Duda R."/>
            <person name="Hatfull G.F."/>
            <person name="Hendrix R.W."/>
        </authorList>
    </citation>
    <scope>NUCLEOTIDE SEQUENCE [LARGE SCALE GENOMIC DNA]</scope>
</reference>
<protein>
    <submittedName>
        <fullName evidence="1">Uncharacterized protein</fullName>
    </submittedName>
</protein>
<sequence>MDVLNIIPVFDNKMKEHFSLLSPQNFLVDRNNGRFNGDFDLQKDQILGIFILNN</sequence>
<evidence type="ECO:0000313" key="2">
    <source>
        <dbReference type="Proteomes" id="UP000226236"/>
    </source>
</evidence>
<dbReference type="EMBL" id="MF360957">
    <property type="protein sequence ID" value="AST99983.1"/>
    <property type="molecule type" value="Genomic_DNA"/>
</dbReference>
<evidence type="ECO:0000313" key="1">
    <source>
        <dbReference type="EMBL" id="AST99983.1"/>
    </source>
</evidence>
<keyword evidence="2" id="KW-1185">Reference proteome</keyword>
<organism evidence="1 2">
    <name type="scientific">Bacillus phage PBS1</name>
    <dbReference type="NCBI Taxonomy" id="2884423"/>
    <lineage>
        <taxon>Viruses</taxon>
        <taxon>Duplodnaviria</taxon>
        <taxon>Heunggongvirae</taxon>
        <taxon>Uroviricota</taxon>
        <taxon>Caudoviricetes</taxon>
        <taxon>Takahashivirus</taxon>
        <taxon>Bacillus phage PBS1</taxon>
    </lineage>
</organism>
<dbReference type="RefSeq" id="YP_009664363.1">
    <property type="nucleotide sequence ID" value="NC_043027.1"/>
</dbReference>
<proteinExistence type="predicted"/>
<gene>
    <name evidence="1" type="primary">162</name>
    <name evidence="1" type="ORF">PBI_PBS1_162</name>
</gene>
<dbReference type="GeneID" id="40524395"/>
<accession>A0A223LD58</accession>
<dbReference type="Proteomes" id="UP000226236">
    <property type="component" value="Segment"/>
</dbReference>
<name>A0A223LD58_BPPB1</name>